<evidence type="ECO:0000259" key="9">
    <source>
        <dbReference type="PROSITE" id="PS50111"/>
    </source>
</evidence>
<dbReference type="PANTHER" id="PTHR32089:SF119">
    <property type="entry name" value="METHYL-ACCEPTING CHEMOTAXIS PROTEIN CTPL"/>
    <property type="match status" value="1"/>
</dbReference>
<dbReference type="InterPro" id="IPR033462">
    <property type="entry name" value="Cache_3-Cache_2"/>
</dbReference>
<dbReference type="GO" id="GO:0006935">
    <property type="term" value="P:chemotaxis"/>
    <property type="evidence" value="ECO:0007669"/>
    <property type="project" value="InterPro"/>
</dbReference>
<evidence type="ECO:0000313" key="11">
    <source>
        <dbReference type="EMBL" id="CUA82399.1"/>
    </source>
</evidence>
<dbReference type="Pfam" id="PF00672">
    <property type="entry name" value="HAMP"/>
    <property type="match status" value="1"/>
</dbReference>
<evidence type="ECO:0000256" key="5">
    <source>
        <dbReference type="ARBA" id="ARBA00023224"/>
    </source>
</evidence>
<dbReference type="InterPro" id="IPR029151">
    <property type="entry name" value="Sensor-like_sf"/>
</dbReference>
<feature type="domain" description="HAMP" evidence="10">
    <location>
        <begin position="346"/>
        <end position="399"/>
    </location>
</feature>
<dbReference type="AlphaFoldDB" id="A0A0K6GV18"/>
<evidence type="ECO:0000256" key="1">
    <source>
        <dbReference type="ARBA" id="ARBA00004141"/>
    </source>
</evidence>
<keyword evidence="2 8" id="KW-0812">Transmembrane</keyword>
<evidence type="ECO:0000256" key="7">
    <source>
        <dbReference type="PROSITE-ProRule" id="PRU00284"/>
    </source>
</evidence>
<feature type="transmembrane region" description="Helical" evidence="8">
    <location>
        <begin position="321"/>
        <end position="343"/>
    </location>
</feature>
<evidence type="ECO:0000256" key="4">
    <source>
        <dbReference type="ARBA" id="ARBA00023136"/>
    </source>
</evidence>
<evidence type="ECO:0000256" key="2">
    <source>
        <dbReference type="ARBA" id="ARBA00022692"/>
    </source>
</evidence>
<comment type="similarity">
    <text evidence="6">Belongs to the methyl-accepting chemotaxis (MCP) protein family.</text>
</comment>
<evidence type="ECO:0000259" key="10">
    <source>
        <dbReference type="PROSITE" id="PS50885"/>
    </source>
</evidence>
<proteinExistence type="inferred from homology"/>
<organism evidence="11 12">
    <name type="scientific">Gulbenkiania indica</name>
    <dbReference type="NCBI Taxonomy" id="375574"/>
    <lineage>
        <taxon>Bacteria</taxon>
        <taxon>Pseudomonadati</taxon>
        <taxon>Pseudomonadota</taxon>
        <taxon>Betaproteobacteria</taxon>
        <taxon>Neisseriales</taxon>
        <taxon>Chromobacteriaceae</taxon>
        <taxon>Gulbenkiania</taxon>
    </lineage>
</organism>
<reference evidence="12" key="1">
    <citation type="submission" date="2015-08" db="EMBL/GenBank/DDBJ databases">
        <authorList>
            <person name="Varghese N."/>
        </authorList>
    </citation>
    <scope>NUCLEOTIDE SEQUENCE [LARGE SCALE GENOMIC DNA]</scope>
    <source>
        <strain evidence="12">DSM 17901</strain>
    </source>
</reference>
<dbReference type="CDD" id="cd18774">
    <property type="entry name" value="PDC2_HK_sensor"/>
    <property type="match status" value="1"/>
</dbReference>
<dbReference type="Proteomes" id="UP000243535">
    <property type="component" value="Unassembled WGS sequence"/>
</dbReference>
<dbReference type="OrthoDB" id="9763018at2"/>
<dbReference type="STRING" id="375574.GCA_001418035_01048"/>
<dbReference type="InterPro" id="IPR003660">
    <property type="entry name" value="HAMP_dom"/>
</dbReference>
<dbReference type="CDD" id="cd06225">
    <property type="entry name" value="HAMP"/>
    <property type="match status" value="1"/>
</dbReference>
<feature type="domain" description="Methyl-accepting transducer" evidence="9">
    <location>
        <begin position="404"/>
        <end position="640"/>
    </location>
</feature>
<protein>
    <submittedName>
        <fullName evidence="11">Methyl-accepting chemotaxis protein</fullName>
    </submittedName>
</protein>
<dbReference type="PANTHER" id="PTHR32089">
    <property type="entry name" value="METHYL-ACCEPTING CHEMOTAXIS PROTEIN MCPB"/>
    <property type="match status" value="1"/>
</dbReference>
<dbReference type="GO" id="GO:0004888">
    <property type="term" value="F:transmembrane signaling receptor activity"/>
    <property type="evidence" value="ECO:0007669"/>
    <property type="project" value="InterPro"/>
</dbReference>
<evidence type="ECO:0000313" key="12">
    <source>
        <dbReference type="Proteomes" id="UP000243535"/>
    </source>
</evidence>
<dbReference type="Gene3D" id="1.10.287.950">
    <property type="entry name" value="Methyl-accepting chemotaxis protein"/>
    <property type="match status" value="1"/>
</dbReference>
<dbReference type="InterPro" id="IPR004090">
    <property type="entry name" value="Chemotax_Me-accpt_rcpt"/>
</dbReference>
<sequence length="676" mass="72962">MKTAMRIGTRLVLTQIVLMTVVVAAFVIPLYTLTERMMLERSQNVQAQLVGQSINMIGGFDDALKLAARQFHKVLLGEMDGNFSLDATQKIAVAGTPAPVLRLGTQPMNGRNDEVDRFSAKSGNVATLFVRDGDDFIRIATSVLKEDGSRALGSKLDRSNPAYARLIAGEDYLGRAELFGRDYITHYSPIRDVSGKLVGASFVGLNATEGIAGLLIRLGKVKIGESGHIAIIDVNKDSKAYGTYVLHPKLNGKPSSQRVDVDGNAYLQHAIEAVEGRTIVRERDDTGVKAHMLAYATYKPWGWLIVSDELKTEMERENRVMLQWIVGGCVLLVLVLALALWWFTRVLVARPVSRLVRAMGAIRDSRDLTLRVDIHRRDEVGEVADAMNSLLESFQQALNRTSGHAVDLDHAARELAQKAATAAECSGAQQTSAQDMSTHAAELLGGMQEITRVTQEASAAARASSDAAHSGSQSLVAAVDEVNRISTTLGAATDSLRTLESSATQITNIVNVIHDIADQTNLLALNAAIEAARAGEMGRGFAVVADEVRKLAERTSVSTQEIGHMIGQMQNATQMAVQAMRESVAKAAEGAAITADARQAIDSIVEDSRQALEVVEAINRQMELQRRIVEGMAGEVENVARLAETSNNAAQTSAETAQHMAGLADALRDEVSVFRT</sequence>
<dbReference type="CDD" id="cd11386">
    <property type="entry name" value="MCP_signal"/>
    <property type="match status" value="1"/>
</dbReference>
<comment type="subcellular location">
    <subcellularLocation>
        <location evidence="1">Membrane</location>
        <topology evidence="1">Multi-pass membrane protein</topology>
    </subcellularLocation>
</comment>
<dbReference type="Gene3D" id="3.30.450.20">
    <property type="entry name" value="PAS domain"/>
    <property type="match status" value="1"/>
</dbReference>
<evidence type="ECO:0000256" key="8">
    <source>
        <dbReference type="SAM" id="Phobius"/>
    </source>
</evidence>
<dbReference type="GO" id="GO:0007165">
    <property type="term" value="P:signal transduction"/>
    <property type="evidence" value="ECO:0007669"/>
    <property type="project" value="UniProtKB-KW"/>
</dbReference>
<dbReference type="GO" id="GO:0016020">
    <property type="term" value="C:membrane"/>
    <property type="evidence" value="ECO:0007669"/>
    <property type="project" value="UniProtKB-SubCell"/>
</dbReference>
<name>A0A0K6GV18_9NEIS</name>
<dbReference type="SMART" id="SM00283">
    <property type="entry name" value="MA"/>
    <property type="match status" value="1"/>
</dbReference>
<keyword evidence="12" id="KW-1185">Reference proteome</keyword>
<keyword evidence="4 8" id="KW-0472">Membrane</keyword>
<dbReference type="PROSITE" id="PS50885">
    <property type="entry name" value="HAMP"/>
    <property type="match status" value="1"/>
</dbReference>
<dbReference type="EMBL" id="CYHA01000002">
    <property type="protein sequence ID" value="CUA82399.1"/>
    <property type="molecule type" value="Genomic_DNA"/>
</dbReference>
<dbReference type="Pfam" id="PF00015">
    <property type="entry name" value="MCPsignal"/>
    <property type="match status" value="1"/>
</dbReference>
<dbReference type="FunFam" id="1.10.287.950:FF:000001">
    <property type="entry name" value="Methyl-accepting chemotaxis sensory transducer"/>
    <property type="match status" value="1"/>
</dbReference>
<evidence type="ECO:0000256" key="6">
    <source>
        <dbReference type="ARBA" id="ARBA00029447"/>
    </source>
</evidence>
<dbReference type="PRINTS" id="PR00260">
    <property type="entry name" value="CHEMTRNSDUCR"/>
</dbReference>
<evidence type="ECO:0000256" key="3">
    <source>
        <dbReference type="ARBA" id="ARBA00022989"/>
    </source>
</evidence>
<dbReference type="InterPro" id="IPR004089">
    <property type="entry name" value="MCPsignal_dom"/>
</dbReference>
<feature type="transmembrane region" description="Helical" evidence="8">
    <location>
        <begin position="12"/>
        <end position="33"/>
    </location>
</feature>
<keyword evidence="5 7" id="KW-0807">Transducer</keyword>
<keyword evidence="3 8" id="KW-1133">Transmembrane helix</keyword>
<dbReference type="RefSeq" id="WP_082446373.1">
    <property type="nucleotide sequence ID" value="NZ_CYHA01000002.1"/>
</dbReference>
<dbReference type="SUPFAM" id="SSF58104">
    <property type="entry name" value="Methyl-accepting chemotaxis protein (MCP) signaling domain"/>
    <property type="match status" value="1"/>
</dbReference>
<gene>
    <name evidence="11" type="ORF">Ga0061063_1255</name>
</gene>
<accession>A0A0K6GV18</accession>
<dbReference type="Pfam" id="PF17201">
    <property type="entry name" value="Cache_3-Cache_2"/>
    <property type="match status" value="1"/>
</dbReference>
<dbReference type="SUPFAM" id="SSF103190">
    <property type="entry name" value="Sensory domain-like"/>
    <property type="match status" value="1"/>
</dbReference>
<dbReference type="SMART" id="SM00304">
    <property type="entry name" value="HAMP"/>
    <property type="match status" value="2"/>
</dbReference>
<dbReference type="PROSITE" id="PS50111">
    <property type="entry name" value="CHEMOTAXIS_TRANSDUC_2"/>
    <property type="match status" value="1"/>
</dbReference>